<evidence type="ECO:0000313" key="1">
    <source>
        <dbReference type="EMBL" id="GBD51691.1"/>
    </source>
</evidence>
<dbReference type="EMBL" id="BEYQ01000002">
    <property type="protein sequence ID" value="GBD51691.1"/>
    <property type="molecule type" value="Genomic_DNA"/>
</dbReference>
<dbReference type="Proteomes" id="UP000236321">
    <property type="component" value="Unassembled WGS sequence"/>
</dbReference>
<evidence type="ECO:0000313" key="2">
    <source>
        <dbReference type="Proteomes" id="UP000236321"/>
    </source>
</evidence>
<protein>
    <submittedName>
        <fullName evidence="1">Uncharacterized protein</fullName>
    </submittedName>
</protein>
<gene>
    <name evidence="1" type="ORF">BGM30_07840</name>
</gene>
<reference evidence="2" key="1">
    <citation type="submission" date="2017-12" db="EMBL/GenBank/DDBJ databases">
        <title>Improved Draft Genome Sequence of Microcystis aeruginosa NIES-298, a Microcystin-Producing Cyanobacterium from Lake Kasumigaura, Japan.</title>
        <authorList>
            <person name="Yamaguchi H."/>
            <person name="Suzuki S."/>
            <person name="Kawachi M."/>
        </authorList>
    </citation>
    <scope>NUCLEOTIDE SEQUENCE [LARGE SCALE GENOMIC DNA]</scope>
    <source>
        <strain evidence="2">NIES-298</strain>
    </source>
</reference>
<organism evidence="1 2">
    <name type="scientific">Microcystis aeruginosa NIES-298</name>
    <dbReference type="NCBI Taxonomy" id="449468"/>
    <lineage>
        <taxon>Bacteria</taxon>
        <taxon>Bacillati</taxon>
        <taxon>Cyanobacteriota</taxon>
        <taxon>Cyanophyceae</taxon>
        <taxon>Oscillatoriophycideae</taxon>
        <taxon>Chroococcales</taxon>
        <taxon>Microcystaceae</taxon>
        <taxon>Microcystis</taxon>
    </lineage>
</organism>
<comment type="caution">
    <text evidence="1">The sequence shown here is derived from an EMBL/GenBank/DDBJ whole genome shotgun (WGS) entry which is preliminary data.</text>
</comment>
<name>A0A2H6BND5_MICAE</name>
<dbReference type="AlphaFoldDB" id="A0A2H6BND5"/>
<sequence length="78" mass="8841">MKTLSHKTEDLSIADVSSYYPDQWVVVEITGRDKYGWPEKGKVIGYSDDKSKLIQETKHLKGDLYLFYTGLVDGGRVA</sequence>
<proteinExistence type="predicted"/>
<accession>A0A2H6BND5</accession>
<dbReference type="RefSeq" id="WP_044034950.1">
    <property type="nucleotide sequence ID" value="NZ_BEIU01000004.1"/>
</dbReference>